<sequence length="277" mass="31759">MKMTDLDVAGYNFLKERNSSDRKGKKVVNRYSNTEDDPIEVESESSRGAKRRYKNVFNYTVEVLDDKVKEWRDQYGGRFVAPCEIVRHNESSRDVDSFEFRFKGLTMSVNNQTLGEMEDISFKLQDEYTSVNENEMEDNNIDISVDLEANDNIDVNQVFQNEAIGGKMDEKSKEWKHIEDAPSYSLGLTQYGLILTGEEQQNTGQNVEAWNIDFDKVPEVPKTVYIQKQVEEINQQTDKGTRERDVDVDVVESRNTTVDASNEATSKSTSVTGCFPY</sequence>
<comment type="caution">
    <text evidence="1">The sequence shown here is derived from an EMBL/GenBank/DDBJ whole genome shotgun (WGS) entry which is preliminary data.</text>
</comment>
<gene>
    <name evidence="1" type="ORF">L1987_37976</name>
</gene>
<reference evidence="1 2" key="2">
    <citation type="journal article" date="2022" name="Mol. Ecol. Resour.">
        <title>The genomes of chicory, endive, great burdock and yacon provide insights into Asteraceae paleo-polyploidization history and plant inulin production.</title>
        <authorList>
            <person name="Fan W."/>
            <person name="Wang S."/>
            <person name="Wang H."/>
            <person name="Wang A."/>
            <person name="Jiang F."/>
            <person name="Liu H."/>
            <person name="Zhao H."/>
            <person name="Xu D."/>
            <person name="Zhang Y."/>
        </authorList>
    </citation>
    <scope>NUCLEOTIDE SEQUENCE [LARGE SCALE GENOMIC DNA]</scope>
    <source>
        <strain evidence="2">cv. Yunnan</strain>
        <tissue evidence="1">Leaves</tissue>
    </source>
</reference>
<evidence type="ECO:0000313" key="1">
    <source>
        <dbReference type="EMBL" id="KAI3795324.1"/>
    </source>
</evidence>
<name>A0ACB9HHD6_9ASTR</name>
<accession>A0ACB9HHD6</accession>
<keyword evidence="2" id="KW-1185">Reference proteome</keyword>
<reference evidence="2" key="1">
    <citation type="journal article" date="2022" name="Mol. Ecol. Resour.">
        <title>The genomes of chicory, endive, great burdock and yacon provide insights into Asteraceae palaeo-polyploidization history and plant inulin production.</title>
        <authorList>
            <person name="Fan W."/>
            <person name="Wang S."/>
            <person name="Wang H."/>
            <person name="Wang A."/>
            <person name="Jiang F."/>
            <person name="Liu H."/>
            <person name="Zhao H."/>
            <person name="Xu D."/>
            <person name="Zhang Y."/>
        </authorList>
    </citation>
    <scope>NUCLEOTIDE SEQUENCE [LARGE SCALE GENOMIC DNA]</scope>
    <source>
        <strain evidence="2">cv. Yunnan</strain>
    </source>
</reference>
<organism evidence="1 2">
    <name type="scientific">Smallanthus sonchifolius</name>
    <dbReference type="NCBI Taxonomy" id="185202"/>
    <lineage>
        <taxon>Eukaryota</taxon>
        <taxon>Viridiplantae</taxon>
        <taxon>Streptophyta</taxon>
        <taxon>Embryophyta</taxon>
        <taxon>Tracheophyta</taxon>
        <taxon>Spermatophyta</taxon>
        <taxon>Magnoliopsida</taxon>
        <taxon>eudicotyledons</taxon>
        <taxon>Gunneridae</taxon>
        <taxon>Pentapetalae</taxon>
        <taxon>asterids</taxon>
        <taxon>campanulids</taxon>
        <taxon>Asterales</taxon>
        <taxon>Asteraceae</taxon>
        <taxon>Asteroideae</taxon>
        <taxon>Heliantheae alliance</taxon>
        <taxon>Millerieae</taxon>
        <taxon>Smallanthus</taxon>
    </lineage>
</organism>
<dbReference type="EMBL" id="CM042029">
    <property type="protein sequence ID" value="KAI3795324.1"/>
    <property type="molecule type" value="Genomic_DNA"/>
</dbReference>
<proteinExistence type="predicted"/>
<evidence type="ECO:0000313" key="2">
    <source>
        <dbReference type="Proteomes" id="UP001056120"/>
    </source>
</evidence>
<dbReference type="Proteomes" id="UP001056120">
    <property type="component" value="Linkage Group LG12"/>
</dbReference>
<protein>
    <submittedName>
        <fullName evidence="1">Uncharacterized protein</fullName>
    </submittedName>
</protein>